<dbReference type="InterPro" id="IPR024991">
    <property type="entry name" value="RING-H2_APC11"/>
</dbReference>
<evidence type="ECO:0000256" key="3">
    <source>
        <dbReference type="ARBA" id="ARBA00022723"/>
    </source>
</evidence>
<evidence type="ECO:0000313" key="14">
    <source>
        <dbReference type="Proteomes" id="UP000478008"/>
    </source>
</evidence>
<dbReference type="GO" id="GO:0097602">
    <property type="term" value="F:cullin family protein binding"/>
    <property type="evidence" value="ECO:0007669"/>
    <property type="project" value="InterPro"/>
</dbReference>
<evidence type="ECO:0000256" key="10">
    <source>
        <dbReference type="SAM" id="MobiDB-lite"/>
    </source>
</evidence>
<protein>
    <recommendedName>
        <fullName evidence="1">Anaphase-promoting complex subunit 11</fullName>
    </recommendedName>
</protein>
<keyword evidence="3" id="KW-0479">Metal-binding</keyword>
<evidence type="ECO:0000313" key="12">
    <source>
        <dbReference type="EMBL" id="QOU23198.1"/>
    </source>
</evidence>
<sequence length="135" mass="14867">MKIQVDQIYGIYSWKWDVPEDELCGICRVPFDGACPACKYPGDQCPIVVGMCHHAFHLHCIWKWLETDTSRGLCPMCRQPFHTDKSLPVNQGVDASIVGCGPNPSPGMDTTDEQEMSNQQTVETSSSLSSSSTLG</sequence>
<dbReference type="SMART" id="SM00184">
    <property type="entry name" value="RING"/>
    <property type="match status" value="1"/>
</dbReference>
<organism evidence="13 14">
    <name type="scientific">Dekkera bruxellensis</name>
    <name type="common">Brettanomyces custersii</name>
    <dbReference type="NCBI Taxonomy" id="5007"/>
    <lineage>
        <taxon>Eukaryota</taxon>
        <taxon>Fungi</taxon>
        <taxon>Dikarya</taxon>
        <taxon>Ascomycota</taxon>
        <taxon>Saccharomycotina</taxon>
        <taxon>Pichiomycetes</taxon>
        <taxon>Pichiales</taxon>
        <taxon>Pichiaceae</taxon>
        <taxon>Brettanomyces</taxon>
    </lineage>
</organism>
<dbReference type="GO" id="GO:0051301">
    <property type="term" value="P:cell division"/>
    <property type="evidence" value="ECO:0007669"/>
    <property type="project" value="UniProtKB-KW"/>
</dbReference>
<evidence type="ECO:0000256" key="9">
    <source>
        <dbReference type="PROSITE-ProRule" id="PRU00175"/>
    </source>
</evidence>
<name>A0A3F2XWT6_DEKBR</name>
<keyword evidence="4 9" id="KW-0863">Zinc-finger</keyword>
<evidence type="ECO:0000313" key="13">
    <source>
        <dbReference type="EMBL" id="VUG17094.1"/>
    </source>
</evidence>
<keyword evidence="7" id="KW-0862">Zinc</keyword>
<dbReference type="GO" id="GO:0005680">
    <property type="term" value="C:anaphase-promoting complex"/>
    <property type="evidence" value="ECO:0007669"/>
    <property type="project" value="InterPro"/>
</dbReference>
<keyword evidence="14" id="KW-1185">Reference proteome</keyword>
<keyword evidence="8" id="KW-0131">Cell cycle</keyword>
<evidence type="ECO:0000256" key="1">
    <source>
        <dbReference type="ARBA" id="ARBA00013928"/>
    </source>
</evidence>
<dbReference type="OrthoDB" id="1681166at2759"/>
<evidence type="ECO:0000256" key="6">
    <source>
        <dbReference type="ARBA" id="ARBA00022786"/>
    </source>
</evidence>
<dbReference type="InterPro" id="IPR013083">
    <property type="entry name" value="Znf_RING/FYVE/PHD"/>
</dbReference>
<dbReference type="GO" id="GO:0061630">
    <property type="term" value="F:ubiquitin protein ligase activity"/>
    <property type="evidence" value="ECO:0007669"/>
    <property type="project" value="InterPro"/>
</dbReference>
<keyword evidence="6" id="KW-0833">Ubl conjugation pathway</keyword>
<dbReference type="Proteomes" id="UP000478008">
    <property type="component" value="Unassembled WGS sequence"/>
</dbReference>
<dbReference type="PANTHER" id="PTHR11210">
    <property type="entry name" value="RING BOX"/>
    <property type="match status" value="1"/>
</dbReference>
<reference evidence="12" key="2">
    <citation type="submission" date="2020-10" db="EMBL/GenBank/DDBJ databases">
        <authorList>
            <person name="Palmer J.M."/>
        </authorList>
    </citation>
    <scope>NUCLEOTIDE SEQUENCE</scope>
    <source>
        <strain evidence="12">UCD 2041</strain>
    </source>
</reference>
<reference evidence="12" key="3">
    <citation type="journal article" name="BMC Genomics">
        <title>New genome assemblies reveal patterns of domestication and adaptation across Brettanomyces (Dekkera) species.</title>
        <authorList>
            <person name="Roach M.J."/>
            <person name="Borneman A.R."/>
        </authorList>
    </citation>
    <scope>NUCLEOTIDE SEQUENCE</scope>
    <source>
        <strain evidence="12">UCD 2041</strain>
    </source>
</reference>
<dbReference type="GO" id="GO:0008270">
    <property type="term" value="F:zinc ion binding"/>
    <property type="evidence" value="ECO:0007669"/>
    <property type="project" value="UniProtKB-KW"/>
</dbReference>
<proteinExistence type="predicted"/>
<keyword evidence="5" id="KW-0498">Mitosis</keyword>
<dbReference type="AlphaFoldDB" id="A0A3F2XWT6"/>
<dbReference type="PROSITE" id="PS50089">
    <property type="entry name" value="ZF_RING_2"/>
    <property type="match status" value="1"/>
</dbReference>
<evidence type="ECO:0000256" key="8">
    <source>
        <dbReference type="ARBA" id="ARBA00023306"/>
    </source>
</evidence>
<dbReference type="Pfam" id="PF12861">
    <property type="entry name" value="zf-ANAPC11"/>
    <property type="match status" value="1"/>
</dbReference>
<evidence type="ECO:0000256" key="5">
    <source>
        <dbReference type="ARBA" id="ARBA00022776"/>
    </source>
</evidence>
<accession>A0A3F2XWT6</accession>
<evidence type="ECO:0000259" key="11">
    <source>
        <dbReference type="PROSITE" id="PS50089"/>
    </source>
</evidence>
<dbReference type="SUPFAM" id="SSF57850">
    <property type="entry name" value="RING/U-box"/>
    <property type="match status" value="1"/>
</dbReference>
<dbReference type="EMBL" id="CP063137">
    <property type="protein sequence ID" value="QOU23198.1"/>
    <property type="molecule type" value="Genomic_DNA"/>
</dbReference>
<dbReference type="InterPro" id="IPR001841">
    <property type="entry name" value="Znf_RING"/>
</dbReference>
<dbReference type="EMBL" id="CABFWN010000001">
    <property type="protein sequence ID" value="VUG17094.1"/>
    <property type="molecule type" value="Genomic_DNA"/>
</dbReference>
<keyword evidence="2" id="KW-0132">Cell division</keyword>
<feature type="region of interest" description="Disordered" evidence="10">
    <location>
        <begin position="99"/>
        <end position="135"/>
    </location>
</feature>
<dbReference type="CDD" id="cd16456">
    <property type="entry name" value="RING-H2_APC11"/>
    <property type="match status" value="1"/>
</dbReference>
<dbReference type="InterPro" id="IPR051031">
    <property type="entry name" value="RING-box_E3_Ubiquitin_Ligase"/>
</dbReference>
<dbReference type="STRING" id="5007.A0A3F2XWT6"/>
<dbReference type="GO" id="GO:0031145">
    <property type="term" value="P:anaphase-promoting complex-dependent catabolic process"/>
    <property type="evidence" value="ECO:0007669"/>
    <property type="project" value="InterPro"/>
</dbReference>
<gene>
    <name evidence="13" type="primary">APC11</name>
    <name evidence="12" type="ORF">BRETT_003390</name>
    <name evidence="13" type="ORF">DEBR0S1_33034G</name>
</gene>
<dbReference type="Gene3D" id="3.30.40.10">
    <property type="entry name" value="Zinc/RING finger domain, C3HC4 (zinc finger)"/>
    <property type="match status" value="1"/>
</dbReference>
<feature type="domain" description="RING-type" evidence="11">
    <location>
        <begin position="35"/>
        <end position="78"/>
    </location>
</feature>
<feature type="compositionally biased region" description="Low complexity" evidence="10">
    <location>
        <begin position="124"/>
        <end position="135"/>
    </location>
</feature>
<evidence type="ECO:0000256" key="2">
    <source>
        <dbReference type="ARBA" id="ARBA00022618"/>
    </source>
</evidence>
<evidence type="ECO:0000256" key="4">
    <source>
        <dbReference type="ARBA" id="ARBA00022771"/>
    </source>
</evidence>
<dbReference type="Proteomes" id="UP000663131">
    <property type="component" value="Chromosome 9"/>
</dbReference>
<reference evidence="13 14" key="1">
    <citation type="submission" date="2019-07" db="EMBL/GenBank/DDBJ databases">
        <authorList>
            <person name="Friedrich A."/>
            <person name="Schacherer J."/>
        </authorList>
    </citation>
    <scope>NUCLEOTIDE SEQUENCE [LARGE SCALE GENOMIC DNA]</scope>
</reference>
<evidence type="ECO:0000256" key="7">
    <source>
        <dbReference type="ARBA" id="ARBA00022833"/>
    </source>
</evidence>